<evidence type="ECO:0000256" key="1">
    <source>
        <dbReference type="ARBA" id="ARBA00004477"/>
    </source>
</evidence>
<dbReference type="InterPro" id="IPR024512">
    <property type="entry name" value="Ser_palmitoyltrfase_ssu-like"/>
</dbReference>
<evidence type="ECO:0000256" key="2">
    <source>
        <dbReference type="ARBA" id="ARBA00022692"/>
    </source>
</evidence>
<evidence type="ECO:0000256" key="3">
    <source>
        <dbReference type="ARBA" id="ARBA00022824"/>
    </source>
</evidence>
<feature type="transmembrane region" description="Helical" evidence="6">
    <location>
        <begin position="58"/>
        <end position="79"/>
    </location>
</feature>
<dbReference type="OrthoDB" id="202672at2759"/>
<gene>
    <name evidence="7" type="ORF">CLAFUR5_03712</name>
</gene>
<feature type="transmembrane region" description="Helical" evidence="6">
    <location>
        <begin position="12"/>
        <end position="30"/>
    </location>
</feature>
<evidence type="ECO:0000313" key="7">
    <source>
        <dbReference type="EMBL" id="UJO13429.1"/>
    </source>
</evidence>
<dbReference type="GeneID" id="71983590"/>
<dbReference type="EMBL" id="CP090164">
    <property type="protein sequence ID" value="UJO13429.1"/>
    <property type="molecule type" value="Genomic_DNA"/>
</dbReference>
<keyword evidence="2 6" id="KW-0812">Transmembrane</keyword>
<organism evidence="7 8">
    <name type="scientific">Passalora fulva</name>
    <name type="common">Tomato leaf mold</name>
    <name type="synonym">Cladosporium fulvum</name>
    <dbReference type="NCBI Taxonomy" id="5499"/>
    <lineage>
        <taxon>Eukaryota</taxon>
        <taxon>Fungi</taxon>
        <taxon>Dikarya</taxon>
        <taxon>Ascomycota</taxon>
        <taxon>Pezizomycotina</taxon>
        <taxon>Dothideomycetes</taxon>
        <taxon>Dothideomycetidae</taxon>
        <taxon>Mycosphaerellales</taxon>
        <taxon>Mycosphaerellaceae</taxon>
        <taxon>Fulvia</taxon>
    </lineage>
</organism>
<keyword evidence="4 6" id="KW-1133">Transmembrane helix</keyword>
<evidence type="ECO:0000256" key="6">
    <source>
        <dbReference type="SAM" id="Phobius"/>
    </source>
</evidence>
<dbReference type="KEGG" id="ffu:CLAFUR5_03712"/>
<dbReference type="OMA" id="WYHAAIN"/>
<dbReference type="RefSeq" id="XP_047757795.1">
    <property type="nucleotide sequence ID" value="XM_047902860.1"/>
</dbReference>
<keyword evidence="5 6" id="KW-0472">Membrane</keyword>
<dbReference type="Pfam" id="PF11779">
    <property type="entry name" value="SPT_ssu-like"/>
    <property type="match status" value="1"/>
</dbReference>
<reference evidence="7" key="1">
    <citation type="submission" date="2021-12" db="EMBL/GenBank/DDBJ databases">
        <authorList>
            <person name="Zaccaron A."/>
            <person name="Stergiopoulos I."/>
        </authorList>
    </citation>
    <scope>NUCLEOTIDE SEQUENCE</scope>
    <source>
        <strain evidence="7">Race5_Kim</strain>
    </source>
</reference>
<proteinExistence type="predicted"/>
<keyword evidence="8" id="KW-1185">Reference proteome</keyword>
<dbReference type="GO" id="GO:0005789">
    <property type="term" value="C:endoplasmic reticulum membrane"/>
    <property type="evidence" value="ECO:0007669"/>
    <property type="project" value="UniProtKB-SubCell"/>
</dbReference>
<evidence type="ECO:0000256" key="5">
    <source>
        <dbReference type="ARBA" id="ARBA00023136"/>
    </source>
</evidence>
<dbReference type="Proteomes" id="UP000756132">
    <property type="component" value="Chromosome 2"/>
</dbReference>
<sequence>MVDFSDSTTQYAAGVSLLALIAAFLMVQPTPLVKWLQKKNYQYEVTFSLYMLTPTEKFVFNSILFLTLSMFLIATIVYLPGHVKFLTLRAYYYMSGDAALVTSSRQAADKLMGSATGVLDAATGWYHAAINGSATTATAGAVQEAVTQVAERVKEVVGEV</sequence>
<name>A0A9Q8L9S2_PASFU</name>
<protein>
    <submittedName>
        <fullName evidence="7">Uncharacterized protein</fullName>
    </submittedName>
</protein>
<comment type="subcellular location">
    <subcellularLocation>
        <location evidence="1">Endoplasmic reticulum membrane</location>
        <topology evidence="1">Multi-pass membrane protein</topology>
    </subcellularLocation>
</comment>
<evidence type="ECO:0000256" key="4">
    <source>
        <dbReference type="ARBA" id="ARBA00022989"/>
    </source>
</evidence>
<accession>A0A9Q8L9S2</accession>
<dbReference type="AlphaFoldDB" id="A0A9Q8L9S2"/>
<keyword evidence="3" id="KW-0256">Endoplasmic reticulum</keyword>
<reference evidence="7" key="2">
    <citation type="journal article" date="2022" name="Microb. Genom.">
        <title>A chromosome-scale genome assembly of the tomato pathogen Cladosporium fulvum reveals a compartmentalized genome architecture and the presence of a dispensable chromosome.</title>
        <authorList>
            <person name="Zaccaron A.Z."/>
            <person name="Chen L.H."/>
            <person name="Samaras A."/>
            <person name="Stergiopoulos I."/>
        </authorList>
    </citation>
    <scope>NUCLEOTIDE SEQUENCE</scope>
    <source>
        <strain evidence="7">Race5_Kim</strain>
    </source>
</reference>
<evidence type="ECO:0000313" key="8">
    <source>
        <dbReference type="Proteomes" id="UP000756132"/>
    </source>
</evidence>